<dbReference type="InterPro" id="IPR022265">
    <property type="entry name" value="CHP03790"/>
</dbReference>
<name>A0ABT5KIY5_9BURK</name>
<dbReference type="EMBL" id="JAQQXT010000014">
    <property type="protein sequence ID" value="MDC8773830.1"/>
    <property type="molecule type" value="Genomic_DNA"/>
</dbReference>
<evidence type="ECO:0000313" key="2">
    <source>
        <dbReference type="EMBL" id="MDC8773830.1"/>
    </source>
</evidence>
<dbReference type="NCBIfam" id="TIGR03790">
    <property type="entry name" value="TIGR03790 family protein"/>
    <property type="match status" value="1"/>
</dbReference>
<organism evidence="2 3">
    <name type="scientific">Roseateles albus</name>
    <dbReference type="NCBI Taxonomy" id="2987525"/>
    <lineage>
        <taxon>Bacteria</taxon>
        <taxon>Pseudomonadati</taxon>
        <taxon>Pseudomonadota</taxon>
        <taxon>Betaproteobacteria</taxon>
        <taxon>Burkholderiales</taxon>
        <taxon>Sphaerotilaceae</taxon>
        <taxon>Roseateles</taxon>
    </lineage>
</organism>
<feature type="signal peptide" evidence="1">
    <location>
        <begin position="1"/>
        <end position="22"/>
    </location>
</feature>
<gene>
    <name evidence="2" type="ORF">PRZ03_19860</name>
</gene>
<reference evidence="2 3" key="1">
    <citation type="submission" date="2022-10" db="EMBL/GenBank/DDBJ databases">
        <title>Paucibacter sp. hw1 Genome sequencing.</title>
        <authorList>
            <person name="Park S."/>
        </authorList>
    </citation>
    <scope>NUCLEOTIDE SEQUENCE [LARGE SCALE GENOMIC DNA]</scope>
    <source>
        <strain evidence="3">hw1</strain>
    </source>
</reference>
<evidence type="ECO:0000256" key="1">
    <source>
        <dbReference type="SAM" id="SignalP"/>
    </source>
</evidence>
<keyword evidence="1" id="KW-0732">Signal</keyword>
<comment type="caution">
    <text evidence="2">The sequence shown here is derived from an EMBL/GenBank/DDBJ whole genome shotgun (WGS) entry which is preliminary data.</text>
</comment>
<dbReference type="Proteomes" id="UP001221189">
    <property type="component" value="Unassembled WGS sequence"/>
</dbReference>
<feature type="chain" id="PRO_5046822463" evidence="1">
    <location>
        <begin position="23"/>
        <end position="383"/>
    </location>
</feature>
<dbReference type="RefSeq" id="WP_273601933.1">
    <property type="nucleotide sequence ID" value="NZ_JAQQXT010000014.1"/>
</dbReference>
<protein>
    <submittedName>
        <fullName evidence="2">TIGR03790 family protein</fullName>
    </submittedName>
</protein>
<keyword evidence="3" id="KW-1185">Reference proteome</keyword>
<accession>A0ABT5KIY5</accession>
<proteinExistence type="predicted"/>
<sequence>MAHLLLGAIVLAAFILATPARAQEPTAAGPASAVASAAATAASGALAPPAPVWLRVPRLQGRLTAAELGLVINTADPYSVAVGESYASQRGIPQANIARVVLPVKASLSLAEFTALQAQVQDKLGPQVQALALAWSLPYAVECNSITSALAMGFQPEICRNTCGPSKLSPYFSYVGARPFTDLGLRPAMMLASRSVEDAKALIARGVEADQSLPSFASSNAFFVSTPDVARNVRAVQFPPATRLAPWGVNVRRESSQALPAMQRTLLYTTGLVRVEGLASVDWLPGALADHLTSFGGRLDNESTTGQMSALDWLQSGATASYGTVSEPCNHRQKFPHPQLLLLFYLQGVTALEAYWHSVAWPGQGVFVGEPLAAPFAAKFAAP</sequence>
<evidence type="ECO:0000313" key="3">
    <source>
        <dbReference type="Proteomes" id="UP001221189"/>
    </source>
</evidence>